<evidence type="ECO:0000256" key="2">
    <source>
        <dbReference type="ARBA" id="ARBA00005349"/>
    </source>
</evidence>
<dbReference type="WBParaSite" id="DME_0000888301-mRNA-1">
    <property type="protein sequence ID" value="DME_0000888301-mRNA-1"/>
    <property type="gene ID" value="DME_0000888301"/>
</dbReference>
<dbReference type="PROSITE" id="PS01304">
    <property type="entry name" value="UBIH"/>
    <property type="match status" value="1"/>
</dbReference>
<dbReference type="EC" id="1.14.15.46" evidence="11"/>
<dbReference type="FunFam" id="3.50.50.60:FF:000021">
    <property type="entry name" value="Ubiquinone biosynthesis monooxygenase COQ6"/>
    <property type="match status" value="1"/>
</dbReference>
<evidence type="ECO:0000313" key="15">
    <source>
        <dbReference type="Proteomes" id="UP000274756"/>
    </source>
</evidence>
<evidence type="ECO:0000256" key="1">
    <source>
        <dbReference type="ARBA" id="ARBA00001974"/>
    </source>
</evidence>
<comment type="catalytic activity">
    <reaction evidence="11">
        <text>a 2-methoxy-6-(all-trans-polyprenyl)phenol + 2 reduced [2Fe-2S]-[ferredoxin] + O2 + 2 H(+) = a 2-methoxy-6-(all-trans-polyprenyl)benzene-1,4-diol + 2 oxidized [2Fe-2S]-[ferredoxin] + H2O</text>
        <dbReference type="Rhea" id="RHEA:81183"/>
        <dbReference type="Rhea" id="RHEA-COMP:9551"/>
        <dbReference type="Rhea" id="RHEA-COMP:10000"/>
        <dbReference type="Rhea" id="RHEA-COMP:10001"/>
        <dbReference type="Rhea" id="RHEA-COMP:10858"/>
        <dbReference type="ChEBI" id="CHEBI:15377"/>
        <dbReference type="ChEBI" id="CHEBI:15378"/>
        <dbReference type="ChEBI" id="CHEBI:15379"/>
        <dbReference type="ChEBI" id="CHEBI:33737"/>
        <dbReference type="ChEBI" id="CHEBI:33738"/>
        <dbReference type="ChEBI" id="CHEBI:62731"/>
        <dbReference type="ChEBI" id="CHEBI:84166"/>
        <dbReference type="EC" id="1.14.15.46"/>
    </reaction>
</comment>
<comment type="function">
    <text evidence="11">FAD-dependent monooxygenase required for two non-consecutive steps during ubiquinone biosynthesis. Required for the C5-ring hydroxylation during ubiquinone biosynthesis by catalyzing the hydroxylation of 4-hydroxy-3-(all-trans-polyprenyl)benzoic acid to 3,4-dihydroxy-5-(all-trans-polyprenyl)benzoic acid. Also acts downstream of coq4, for the C1-hydroxylation during ubiquinone biosynthesis by catalyzing the hydroxylation of 2-methoxy-6-(all-trans-polyprenyl)phenol to 2-methoxy-6-(all-trans-polyprenyl)benzene-1,4-diol. The electrons required for the hydroxylation reaction are funneled indirectly to coq6 from NADPH via a ferredoxin/ferredoxin reductase system.</text>
</comment>
<comment type="subcellular location">
    <subcellularLocation>
        <location evidence="11">Mitochondrion inner membrane</location>
        <topology evidence="11">Peripheral membrane protein</topology>
        <orientation evidence="11">Matrix side</orientation>
    </subcellularLocation>
</comment>
<comment type="similarity">
    <text evidence="2 11">Belongs to the UbiH/COQ6 family.</text>
</comment>
<dbReference type="Proteomes" id="UP000274756">
    <property type="component" value="Unassembled WGS sequence"/>
</dbReference>
<name>A0A0N4UM30_DRAME</name>
<dbReference type="EMBL" id="UYYG01000077">
    <property type="protein sequence ID" value="VDN52756.1"/>
    <property type="molecule type" value="Genomic_DNA"/>
</dbReference>
<sequence>MHQLLRKVVALKCRSALSTISKPYYDIVIVGGGMVGNAMAISLSLSNSLKAKKVLLIESGNIVPLVKTPIYSNRVSAVALSSVEFLKELGIWDDLVRYRIKKVDRLQVLDSCSQSEIKLQQSDYGKEVAYIIENNAIINSMFCYLQQASTVDLKMKMEIVEVCIPDSLKDLATLKLSDGTEIETSLVIGADGLNSKVRQLLKVDCTEWEYGQKGVVATLELQASSGNNVAWQRFMPTGPIALLPLSDKHSSLVWSTSNQHADMLLNTSKYQNPATNNLLTLVNKGISTILHLESQPAPIPPVILSLQTDTRAAFPLGFRHCHTYITRRAALIGDAAHRLHPLAGQGVNIGWNDVAILTKCLKKCANDGSDLGSLCYLSEYDRESRLYNLPMQLACDWINRLYRSSTTPVVMARSLGLYAINMLTPLRVLTPFPVYHVLNVSDRV</sequence>
<dbReference type="InterPro" id="IPR002938">
    <property type="entry name" value="FAD-bd"/>
</dbReference>
<comment type="catalytic activity">
    <reaction evidence="11">
        <text>a 4-hydroxy-3-(all-trans-polyprenyl)benzoate + 2 reduced [2Fe-2S]-[ferredoxin] + O2 + 2 H(+) = a 3,4-dihydroxy-5-(all-trans-polyprenyl)benzoate + 2 oxidized [2Fe-2S]-[ferredoxin] + H2O</text>
        <dbReference type="Rhea" id="RHEA:81195"/>
        <dbReference type="Rhea" id="RHEA-COMP:9514"/>
        <dbReference type="Rhea" id="RHEA-COMP:10000"/>
        <dbReference type="Rhea" id="RHEA-COMP:10001"/>
        <dbReference type="Rhea" id="RHEA-COMP:10930"/>
        <dbReference type="ChEBI" id="CHEBI:15377"/>
        <dbReference type="ChEBI" id="CHEBI:15378"/>
        <dbReference type="ChEBI" id="CHEBI:15379"/>
        <dbReference type="ChEBI" id="CHEBI:33737"/>
        <dbReference type="ChEBI" id="CHEBI:33738"/>
        <dbReference type="ChEBI" id="CHEBI:64694"/>
        <dbReference type="ChEBI" id="CHEBI:78396"/>
        <dbReference type="EC" id="1.14.15.45"/>
    </reaction>
</comment>
<keyword evidence="15" id="KW-1185">Reference proteome</keyword>
<dbReference type="EC" id="1.14.15.45" evidence="11"/>
<evidence type="ECO:0000313" key="13">
    <source>
        <dbReference type="EMBL" id="VDN52756.1"/>
    </source>
</evidence>
<proteinExistence type="inferred from homology"/>
<dbReference type="Gene3D" id="3.50.50.60">
    <property type="entry name" value="FAD/NAD(P)-binding domain"/>
    <property type="match status" value="2"/>
</dbReference>
<dbReference type="PANTHER" id="PTHR43876">
    <property type="entry name" value="UBIQUINONE BIOSYNTHESIS MONOOXYGENASE COQ6, MITOCHONDRIAL"/>
    <property type="match status" value="1"/>
</dbReference>
<evidence type="ECO:0000259" key="12">
    <source>
        <dbReference type="Pfam" id="PF01494"/>
    </source>
</evidence>
<comment type="subunit">
    <text evidence="11">Component of a multi-subunit COQ enzyme complex.</text>
</comment>
<dbReference type="InterPro" id="IPR051205">
    <property type="entry name" value="UbiH/COQ6_monooxygenase"/>
</dbReference>
<evidence type="ECO:0000256" key="3">
    <source>
        <dbReference type="ARBA" id="ARBA00022630"/>
    </source>
</evidence>
<evidence type="ECO:0000256" key="7">
    <source>
        <dbReference type="ARBA" id="ARBA00023002"/>
    </source>
</evidence>
<dbReference type="PRINTS" id="PR00420">
    <property type="entry name" value="RNGMNOXGNASE"/>
</dbReference>
<comment type="pathway">
    <text evidence="11">Cofactor biosynthesis; ubiquinone biosynthesis.</text>
</comment>
<dbReference type="UniPathway" id="UPA00232"/>
<keyword evidence="8 11" id="KW-0503">Monooxygenase</keyword>
<dbReference type="GO" id="GO:0071949">
    <property type="term" value="F:FAD binding"/>
    <property type="evidence" value="ECO:0007669"/>
    <property type="project" value="InterPro"/>
</dbReference>
<keyword evidence="4 11" id="KW-0831">Ubiquinone biosynthesis</keyword>
<dbReference type="GO" id="GO:0120538">
    <property type="term" value="F:2-methoxy-6-polyprenolphenol 4-hydroxylase activity"/>
    <property type="evidence" value="ECO:0007669"/>
    <property type="project" value="UniProtKB-EC"/>
</dbReference>
<evidence type="ECO:0000313" key="14">
    <source>
        <dbReference type="Proteomes" id="UP000038040"/>
    </source>
</evidence>
<dbReference type="HAMAP" id="MF_03193">
    <property type="entry name" value="COQ6_monooxygenase"/>
    <property type="match status" value="1"/>
</dbReference>
<comment type="cofactor">
    <cofactor evidence="1 11">
        <name>FAD</name>
        <dbReference type="ChEBI" id="CHEBI:57692"/>
    </cofactor>
</comment>
<reference evidence="16" key="1">
    <citation type="submission" date="2017-02" db="UniProtKB">
        <authorList>
            <consortium name="WormBaseParasite"/>
        </authorList>
    </citation>
    <scope>IDENTIFICATION</scope>
</reference>
<reference evidence="13 15" key="2">
    <citation type="submission" date="2018-11" db="EMBL/GenBank/DDBJ databases">
        <authorList>
            <consortium name="Pathogen Informatics"/>
        </authorList>
    </citation>
    <scope>NUCLEOTIDE SEQUENCE [LARGE SCALE GENOMIC DNA]</scope>
</reference>
<evidence type="ECO:0000256" key="6">
    <source>
        <dbReference type="ARBA" id="ARBA00022827"/>
    </source>
</evidence>
<dbReference type="InterPro" id="IPR036188">
    <property type="entry name" value="FAD/NAD-bd_sf"/>
</dbReference>
<evidence type="ECO:0000256" key="11">
    <source>
        <dbReference type="HAMAP-Rule" id="MF_03193"/>
    </source>
</evidence>
<dbReference type="PANTHER" id="PTHR43876:SF7">
    <property type="entry name" value="UBIQUINONE BIOSYNTHESIS MONOOXYGENASE COQ6, MITOCHONDRIAL"/>
    <property type="match status" value="1"/>
</dbReference>
<keyword evidence="6 11" id="KW-0274">FAD</keyword>
<dbReference type="GO" id="GO:0106364">
    <property type="term" value="F:4-hydroxy-3-all-trans-polyprenylbenzoate oxygenase activity"/>
    <property type="evidence" value="ECO:0007669"/>
    <property type="project" value="UniProtKB-EC"/>
</dbReference>
<evidence type="ECO:0000256" key="8">
    <source>
        <dbReference type="ARBA" id="ARBA00023033"/>
    </source>
</evidence>
<evidence type="ECO:0000256" key="5">
    <source>
        <dbReference type="ARBA" id="ARBA00022792"/>
    </source>
</evidence>
<accession>A0A0N4UM30</accession>
<organism evidence="14 16">
    <name type="scientific">Dracunculus medinensis</name>
    <name type="common">Guinea worm</name>
    <dbReference type="NCBI Taxonomy" id="318479"/>
    <lineage>
        <taxon>Eukaryota</taxon>
        <taxon>Metazoa</taxon>
        <taxon>Ecdysozoa</taxon>
        <taxon>Nematoda</taxon>
        <taxon>Chromadorea</taxon>
        <taxon>Rhabditida</taxon>
        <taxon>Spirurina</taxon>
        <taxon>Dracunculoidea</taxon>
        <taxon>Dracunculidae</taxon>
        <taxon>Dracunculus</taxon>
    </lineage>
</organism>
<dbReference type="GO" id="GO:0016712">
    <property type="term" value="F:oxidoreductase activity, acting on paired donors, with incorporation or reduction of molecular oxygen, reduced flavin or flavoprotein as one donor, and incorporation of one atom of oxygen"/>
    <property type="evidence" value="ECO:0007669"/>
    <property type="project" value="UniProtKB-UniRule"/>
</dbReference>
<evidence type="ECO:0000256" key="9">
    <source>
        <dbReference type="ARBA" id="ARBA00023128"/>
    </source>
</evidence>
<dbReference type="AlphaFoldDB" id="A0A0N4UM30"/>
<gene>
    <name evidence="13" type="ORF">DME_LOCUS2729</name>
</gene>
<keyword evidence="10 11" id="KW-0472">Membrane</keyword>
<dbReference type="Pfam" id="PF01494">
    <property type="entry name" value="FAD_binding_3"/>
    <property type="match status" value="1"/>
</dbReference>
<dbReference type="InterPro" id="IPR018168">
    <property type="entry name" value="Ubi_Hdrlase_CS"/>
</dbReference>
<dbReference type="STRING" id="318479.A0A0N4UM30"/>
<dbReference type="Proteomes" id="UP000038040">
    <property type="component" value="Unplaced"/>
</dbReference>
<evidence type="ECO:0000313" key="16">
    <source>
        <dbReference type="WBParaSite" id="DME_0000888301-mRNA-1"/>
    </source>
</evidence>
<protein>
    <recommendedName>
        <fullName evidence="11">Ubiquinone biosynthesis monooxygenase COQ6, mitochondrial</fullName>
        <ecNumber evidence="11">1.14.15.45</ecNumber>
    </recommendedName>
    <alternativeName>
        <fullName evidence="11">2-methoxy-6-polyprenolphenol 4-hydroxylase</fullName>
        <ecNumber evidence="11">1.14.15.46</ecNumber>
    </alternativeName>
</protein>
<dbReference type="InterPro" id="IPR010971">
    <property type="entry name" value="UbiH/COQ6"/>
</dbReference>
<dbReference type="InterPro" id="IPR000689">
    <property type="entry name" value="UbQ_mOase_COQ6"/>
</dbReference>
<dbReference type="GO" id="GO:0031314">
    <property type="term" value="C:extrinsic component of mitochondrial inner membrane"/>
    <property type="evidence" value="ECO:0007669"/>
    <property type="project" value="UniProtKB-UniRule"/>
</dbReference>
<dbReference type="NCBIfam" id="TIGR01988">
    <property type="entry name" value="Ubi-OHases"/>
    <property type="match status" value="1"/>
</dbReference>
<keyword evidence="5 11" id="KW-0999">Mitochondrion inner membrane</keyword>
<evidence type="ECO:0000256" key="4">
    <source>
        <dbReference type="ARBA" id="ARBA00022688"/>
    </source>
</evidence>
<keyword evidence="7 11" id="KW-0560">Oxidoreductase</keyword>
<keyword evidence="9 11" id="KW-0496">Mitochondrion</keyword>
<dbReference type="SUPFAM" id="SSF51905">
    <property type="entry name" value="FAD/NAD(P)-binding domain"/>
    <property type="match status" value="1"/>
</dbReference>
<feature type="domain" description="FAD-binding" evidence="12">
    <location>
        <begin position="25"/>
        <end position="366"/>
    </location>
</feature>
<dbReference type="OrthoDB" id="683240at2759"/>
<evidence type="ECO:0000256" key="10">
    <source>
        <dbReference type="ARBA" id="ARBA00023136"/>
    </source>
</evidence>
<keyword evidence="3 11" id="KW-0285">Flavoprotein</keyword>